<evidence type="ECO:0000256" key="2">
    <source>
        <dbReference type="ARBA" id="ARBA00022771"/>
    </source>
</evidence>
<keyword evidence="7" id="KW-1185">Reference proteome</keyword>
<accession>A0A8H5HFP7</accession>
<keyword evidence="3" id="KW-0862">Zinc</keyword>
<dbReference type="InterPro" id="IPR002893">
    <property type="entry name" value="Znf_MYND"/>
</dbReference>
<keyword evidence="1" id="KW-0479">Metal-binding</keyword>
<keyword evidence="2 4" id="KW-0863">Zinc-finger</keyword>
<comment type="caution">
    <text evidence="6">The sequence shown here is derived from an EMBL/GenBank/DDBJ whole genome shotgun (WGS) entry which is preliminary data.</text>
</comment>
<evidence type="ECO:0000256" key="1">
    <source>
        <dbReference type="ARBA" id="ARBA00022723"/>
    </source>
</evidence>
<dbReference type="Proteomes" id="UP000518752">
    <property type="component" value="Unassembled WGS sequence"/>
</dbReference>
<evidence type="ECO:0000259" key="5">
    <source>
        <dbReference type="PROSITE" id="PS50865"/>
    </source>
</evidence>
<dbReference type="OrthoDB" id="549788at2759"/>
<feature type="domain" description="MYND-type" evidence="5">
    <location>
        <begin position="27"/>
        <end position="70"/>
    </location>
</feature>
<sequence>MPSTVGRIDPDYGIHVQESNPVRDCAYQACFRRNVGYEGRKLKMCAKCKNVRYCSNECQKAHWVEHKERCKPYQTVIDYTGWMKEHDWLLRWIATEALRVNTTDDILNKFVNVWATYSDRVPASMGDVPYPFFIIRAMVVSNDSMDGKTVIIPGISEKDFQESKEIRARGGCGRACFMFNFMEDPFNNPSNTTLICKSHQIDLTDPPVAGRTHSLGWQSLFSGIVNGKISLVDLSKRIGEHDALHNEDQDTKSLDDIIAGLNGIVNIGA</sequence>
<dbReference type="EMBL" id="JAACJN010000053">
    <property type="protein sequence ID" value="KAF5382301.1"/>
    <property type="molecule type" value="Genomic_DNA"/>
</dbReference>
<dbReference type="AlphaFoldDB" id="A0A8H5HFP7"/>
<protein>
    <recommendedName>
        <fullName evidence="5">MYND-type domain-containing protein</fullName>
    </recommendedName>
</protein>
<dbReference type="GO" id="GO:0008270">
    <property type="term" value="F:zinc ion binding"/>
    <property type="evidence" value="ECO:0007669"/>
    <property type="project" value="UniProtKB-KW"/>
</dbReference>
<gene>
    <name evidence="6" type="ORF">D9757_008455</name>
</gene>
<organism evidence="6 7">
    <name type="scientific">Collybiopsis confluens</name>
    <dbReference type="NCBI Taxonomy" id="2823264"/>
    <lineage>
        <taxon>Eukaryota</taxon>
        <taxon>Fungi</taxon>
        <taxon>Dikarya</taxon>
        <taxon>Basidiomycota</taxon>
        <taxon>Agaricomycotina</taxon>
        <taxon>Agaricomycetes</taxon>
        <taxon>Agaricomycetidae</taxon>
        <taxon>Agaricales</taxon>
        <taxon>Marasmiineae</taxon>
        <taxon>Omphalotaceae</taxon>
        <taxon>Collybiopsis</taxon>
    </lineage>
</organism>
<dbReference type="SUPFAM" id="SSF144232">
    <property type="entry name" value="HIT/MYND zinc finger-like"/>
    <property type="match status" value="1"/>
</dbReference>
<dbReference type="PROSITE" id="PS50865">
    <property type="entry name" value="ZF_MYND_2"/>
    <property type="match status" value="1"/>
</dbReference>
<proteinExistence type="predicted"/>
<evidence type="ECO:0000313" key="6">
    <source>
        <dbReference type="EMBL" id="KAF5382301.1"/>
    </source>
</evidence>
<evidence type="ECO:0000313" key="7">
    <source>
        <dbReference type="Proteomes" id="UP000518752"/>
    </source>
</evidence>
<evidence type="ECO:0000256" key="3">
    <source>
        <dbReference type="ARBA" id="ARBA00022833"/>
    </source>
</evidence>
<name>A0A8H5HFP7_9AGAR</name>
<reference evidence="6 7" key="1">
    <citation type="journal article" date="2020" name="ISME J.">
        <title>Uncovering the hidden diversity of litter-decomposition mechanisms in mushroom-forming fungi.</title>
        <authorList>
            <person name="Floudas D."/>
            <person name="Bentzer J."/>
            <person name="Ahren D."/>
            <person name="Johansson T."/>
            <person name="Persson P."/>
            <person name="Tunlid A."/>
        </authorList>
    </citation>
    <scope>NUCLEOTIDE SEQUENCE [LARGE SCALE GENOMIC DNA]</scope>
    <source>
        <strain evidence="6 7">CBS 406.79</strain>
    </source>
</reference>
<dbReference type="Gene3D" id="6.10.140.2220">
    <property type="match status" value="1"/>
</dbReference>
<dbReference type="Pfam" id="PF01753">
    <property type="entry name" value="zf-MYND"/>
    <property type="match status" value="1"/>
</dbReference>
<evidence type="ECO:0000256" key="4">
    <source>
        <dbReference type="PROSITE-ProRule" id="PRU00134"/>
    </source>
</evidence>